<dbReference type="PATRIC" id="fig|1158614.3.peg.4134"/>
<dbReference type="EMBL" id="AJDQ01000034">
    <property type="protein sequence ID" value="EOI51485.1"/>
    <property type="molecule type" value="Genomic_DNA"/>
</dbReference>
<dbReference type="HOGENOM" id="CLU_1793491_0_0_9"/>
<keyword evidence="5" id="KW-1185">Reference proteome</keyword>
<dbReference type="RefSeq" id="WP_010782473.1">
    <property type="nucleotide sequence ID" value="NZ_ASWH01000005.1"/>
</dbReference>
<evidence type="ECO:0000256" key="1">
    <source>
        <dbReference type="SAM" id="MobiDB-lite"/>
    </source>
</evidence>
<dbReference type="OrthoDB" id="2200398at2"/>
<comment type="caution">
    <text evidence="2">The sequence shown here is derived from an EMBL/GenBank/DDBJ whole genome shotgun (WGS) entry which is preliminary data.</text>
</comment>
<name>R2V103_9ENTE</name>
<sequence length="144" mass="16768">MEKQTYTLGELINAVGQREDGFYQIPSSELSIADNRFFDRLDIKHQDNEKVFVLSTLEFEKDYLVVGPDEVKWIDNWSGEEERVYKGTVMESFEISFDEESFKVNGKDLQFSKKSQQIEAPTVQIGMKNTNTQTNRTNSHELDR</sequence>
<dbReference type="eggNOG" id="ENOG5032HHT">
    <property type="taxonomic scope" value="Bacteria"/>
</dbReference>
<dbReference type="Proteomes" id="UP000014160">
    <property type="component" value="Unassembled WGS sequence"/>
</dbReference>
<feature type="region of interest" description="Disordered" evidence="1">
    <location>
        <begin position="120"/>
        <end position="144"/>
    </location>
</feature>
<organism evidence="2 4">
    <name type="scientific">Enterococcus gilvus ATCC BAA-350</name>
    <dbReference type="NCBI Taxonomy" id="1158614"/>
    <lineage>
        <taxon>Bacteria</taxon>
        <taxon>Bacillati</taxon>
        <taxon>Bacillota</taxon>
        <taxon>Bacilli</taxon>
        <taxon>Lactobacillales</taxon>
        <taxon>Enterococcaceae</taxon>
        <taxon>Enterococcus</taxon>
    </lineage>
</organism>
<proteinExistence type="predicted"/>
<dbReference type="Proteomes" id="UP000013750">
    <property type="component" value="Unassembled WGS sequence"/>
</dbReference>
<protein>
    <submittedName>
        <fullName evidence="2">Uncharacterized protein</fullName>
    </submittedName>
</protein>
<accession>R2V103</accession>
<feature type="compositionally biased region" description="Polar residues" evidence="1">
    <location>
        <begin position="127"/>
        <end position="137"/>
    </location>
</feature>
<reference evidence="3 5" key="2">
    <citation type="submission" date="2013-03" db="EMBL/GenBank/DDBJ databases">
        <title>The Genome Sequence of Enterococcus gilvus ATCC BAA-350 (PacBio/Illumina hybrid assembly).</title>
        <authorList>
            <consortium name="The Broad Institute Genomics Platform"/>
            <consortium name="The Broad Institute Genome Sequencing Center for Infectious Disease"/>
            <person name="Earl A."/>
            <person name="Russ C."/>
            <person name="Gilmore M."/>
            <person name="Surin D."/>
            <person name="Walker B."/>
            <person name="Young S."/>
            <person name="Zeng Q."/>
            <person name="Gargeya S."/>
            <person name="Fitzgerald M."/>
            <person name="Haas B."/>
            <person name="Abouelleil A."/>
            <person name="Allen A.W."/>
            <person name="Alvarado L."/>
            <person name="Arachchi H.M."/>
            <person name="Berlin A.M."/>
            <person name="Chapman S.B."/>
            <person name="Gainer-Dewar J."/>
            <person name="Goldberg J."/>
            <person name="Griggs A."/>
            <person name="Gujja S."/>
            <person name="Hansen M."/>
            <person name="Howarth C."/>
            <person name="Imamovic A."/>
            <person name="Ireland A."/>
            <person name="Larimer J."/>
            <person name="McCowan C."/>
            <person name="Murphy C."/>
            <person name="Pearson M."/>
            <person name="Poon T.W."/>
            <person name="Priest M."/>
            <person name="Roberts A."/>
            <person name="Saif S."/>
            <person name="Shea T."/>
            <person name="Sisk P."/>
            <person name="Sykes S."/>
            <person name="Wortman J."/>
            <person name="Nusbaum C."/>
            <person name="Birren B."/>
        </authorList>
    </citation>
    <scope>NUCLEOTIDE SEQUENCE [LARGE SCALE GENOMIC DNA]</scope>
    <source>
        <strain evidence="3 5">ATCC BAA-350</strain>
    </source>
</reference>
<evidence type="ECO:0000313" key="2">
    <source>
        <dbReference type="EMBL" id="EOI51485.1"/>
    </source>
</evidence>
<dbReference type="EMBL" id="ASWH01000005">
    <property type="protein sequence ID" value="EOW77204.1"/>
    <property type="molecule type" value="Genomic_DNA"/>
</dbReference>
<dbReference type="AlphaFoldDB" id="R2V103"/>
<evidence type="ECO:0000313" key="3">
    <source>
        <dbReference type="EMBL" id="EOW77204.1"/>
    </source>
</evidence>
<reference evidence="2 4" key="1">
    <citation type="submission" date="2013-02" db="EMBL/GenBank/DDBJ databases">
        <title>The Genome Sequence of Enterococcus gilvus ATCC BAA-350.</title>
        <authorList>
            <consortium name="The Broad Institute Genome Sequencing Platform"/>
            <consortium name="The Broad Institute Genome Sequencing Center for Infectious Disease"/>
            <person name="Earl A.M."/>
            <person name="Gilmore M.S."/>
            <person name="Lebreton F."/>
            <person name="Walker B."/>
            <person name="Young S.K."/>
            <person name="Zeng Q."/>
            <person name="Gargeya S."/>
            <person name="Fitzgerald M."/>
            <person name="Haas B."/>
            <person name="Abouelleil A."/>
            <person name="Alvarado L."/>
            <person name="Arachchi H.M."/>
            <person name="Berlin A.M."/>
            <person name="Chapman S.B."/>
            <person name="Dewar J."/>
            <person name="Goldberg J."/>
            <person name="Griggs A."/>
            <person name="Gujja S."/>
            <person name="Hansen M."/>
            <person name="Howarth C."/>
            <person name="Imamovic A."/>
            <person name="Larimer J."/>
            <person name="McCowan C."/>
            <person name="Murphy C."/>
            <person name="Neiman D."/>
            <person name="Pearson M."/>
            <person name="Priest M."/>
            <person name="Roberts A."/>
            <person name="Saif S."/>
            <person name="Shea T."/>
            <person name="Sisk P."/>
            <person name="Sykes S."/>
            <person name="Wortman J."/>
            <person name="Nusbaum C."/>
            <person name="Birren B."/>
        </authorList>
    </citation>
    <scope>NUCLEOTIDE SEQUENCE [LARGE SCALE GENOMIC DNA]</scope>
    <source>
        <strain evidence="2 4">ATCC BAA-350</strain>
    </source>
</reference>
<evidence type="ECO:0000313" key="4">
    <source>
        <dbReference type="Proteomes" id="UP000013750"/>
    </source>
</evidence>
<evidence type="ECO:0000313" key="5">
    <source>
        <dbReference type="Proteomes" id="UP000014160"/>
    </source>
</evidence>
<gene>
    <name evidence="3" type="ORF">I592_04180</name>
    <name evidence="2" type="ORF">UKC_04160</name>
</gene>